<keyword evidence="3" id="KW-0732">Signal</keyword>
<dbReference type="Pfam" id="PF00080">
    <property type="entry name" value="Sod_Cu"/>
    <property type="match status" value="1"/>
</dbReference>
<gene>
    <name evidence="5" type="ORF">Q2362_06740</name>
</gene>
<feature type="domain" description="Superoxide dismutase copper/zinc binding" evidence="4">
    <location>
        <begin position="55"/>
        <end position="180"/>
    </location>
</feature>
<feature type="chain" id="PRO_5045570767" description="Superoxide dismutase [Cu-Zn]" evidence="3">
    <location>
        <begin position="20"/>
        <end position="181"/>
    </location>
</feature>
<proteinExistence type="inferred from homology"/>
<keyword evidence="2" id="KW-0186">Copper</keyword>
<dbReference type="SUPFAM" id="SSF49329">
    <property type="entry name" value="Cu,Zn superoxide dismutase-like"/>
    <property type="match status" value="1"/>
</dbReference>
<sequence length="181" mass="18566">MKKLLVTAAIAASAVVGLSAENKVIFDPKAGEHISIPVELLSEKGNTAIGEVVAVKTAYGVVFYPNLKGLTPGIHGFHIHANPDCGMNDKGLGMKAGGHFDPKNTGSHSAPWDDNGHFGDLPALAVAPDGTATTPVLAPKIKELSEIKEHSLMIHVGGDNHSDNPKALGGGGARAACGVIK</sequence>
<dbReference type="InterPro" id="IPR018152">
    <property type="entry name" value="SOD_Cu/Zn_BS"/>
</dbReference>
<evidence type="ECO:0000256" key="3">
    <source>
        <dbReference type="SAM" id="SignalP"/>
    </source>
</evidence>
<evidence type="ECO:0000313" key="6">
    <source>
        <dbReference type="Proteomes" id="UP001171111"/>
    </source>
</evidence>
<dbReference type="InterPro" id="IPR001424">
    <property type="entry name" value="SOD_Cu_Zn_dom"/>
</dbReference>
<organism evidence="5 6">
    <name type="scientific">Campylobacter magnus</name>
    <dbReference type="NCBI Taxonomy" id="3026462"/>
    <lineage>
        <taxon>Bacteria</taxon>
        <taxon>Pseudomonadati</taxon>
        <taxon>Campylobacterota</taxon>
        <taxon>Epsilonproteobacteria</taxon>
        <taxon>Campylobacterales</taxon>
        <taxon>Campylobacteraceae</taxon>
        <taxon>Campylobacter</taxon>
    </lineage>
</organism>
<dbReference type="InterPro" id="IPR024134">
    <property type="entry name" value="SOD_Cu/Zn_/chaperone"/>
</dbReference>
<dbReference type="PROSITE" id="PS00087">
    <property type="entry name" value="SOD_CU_ZN_1"/>
    <property type="match status" value="1"/>
</dbReference>
<keyword evidence="2" id="KW-0479">Metal-binding</keyword>
<dbReference type="Gene3D" id="2.60.40.200">
    <property type="entry name" value="Superoxide dismutase, copper/zinc binding domain"/>
    <property type="match status" value="1"/>
</dbReference>
<reference evidence="5 6" key="1">
    <citation type="submission" date="2023-06" db="EMBL/GenBank/DDBJ databases">
        <title>Campylobacter magnum sp. nov., isolated from cecal contents of domestic pigs (Sus scrofa domesticus).</title>
        <authorList>
            <person name="Papic B."/>
            <person name="Gruntar I."/>
        </authorList>
    </citation>
    <scope>NUCLEOTIDE SEQUENCE [LARGE SCALE GENOMIC DNA]</scope>
    <source>
        <strain evidence="6">34484-21</strain>
    </source>
</reference>
<evidence type="ECO:0000256" key="2">
    <source>
        <dbReference type="RuleBase" id="RU000393"/>
    </source>
</evidence>
<evidence type="ECO:0000259" key="4">
    <source>
        <dbReference type="Pfam" id="PF00080"/>
    </source>
</evidence>
<comment type="similarity">
    <text evidence="1 2">Belongs to the Cu-Zn superoxide dismutase family.</text>
</comment>
<name>A0ABT8T9Z6_9BACT</name>
<evidence type="ECO:0000256" key="1">
    <source>
        <dbReference type="ARBA" id="ARBA00010457"/>
    </source>
</evidence>
<comment type="caution">
    <text evidence="5">The sequence shown here is derived from an EMBL/GenBank/DDBJ whole genome shotgun (WGS) entry which is preliminary data.</text>
</comment>
<dbReference type="InterPro" id="IPR036423">
    <property type="entry name" value="SOD-like_Cu/Zn_dom_sf"/>
</dbReference>
<comment type="cofactor">
    <cofactor evidence="2">
        <name>Cu cation</name>
        <dbReference type="ChEBI" id="CHEBI:23378"/>
    </cofactor>
    <text evidence="2">Binds 1 copper ion per subunit.</text>
</comment>
<evidence type="ECO:0000313" key="5">
    <source>
        <dbReference type="EMBL" id="MDO2409793.1"/>
    </source>
</evidence>
<dbReference type="PROSITE" id="PS00332">
    <property type="entry name" value="SOD_CU_ZN_2"/>
    <property type="match status" value="1"/>
</dbReference>
<dbReference type="EMBL" id="JAULJQ010000007">
    <property type="protein sequence ID" value="MDO2409793.1"/>
    <property type="molecule type" value="Genomic_DNA"/>
</dbReference>
<protein>
    <recommendedName>
        <fullName evidence="2">Superoxide dismutase [Cu-Zn]</fullName>
        <ecNumber evidence="2">1.15.1.1</ecNumber>
    </recommendedName>
</protein>
<feature type="signal peptide" evidence="3">
    <location>
        <begin position="1"/>
        <end position="19"/>
    </location>
</feature>
<comment type="function">
    <text evidence="2">Destroys radicals which are normally produced within the cells and which are toxic to biological systems.</text>
</comment>
<dbReference type="RefSeq" id="WP_302244574.1">
    <property type="nucleotide sequence ID" value="NZ_JAULJQ010000007.1"/>
</dbReference>
<dbReference type="EC" id="1.15.1.1" evidence="2"/>
<dbReference type="Proteomes" id="UP001171111">
    <property type="component" value="Unassembled WGS sequence"/>
</dbReference>
<keyword evidence="2" id="KW-0862">Zinc</keyword>
<keyword evidence="2" id="KW-0560">Oxidoreductase</keyword>
<comment type="cofactor">
    <cofactor evidence="2">
        <name>Zn(2+)</name>
        <dbReference type="ChEBI" id="CHEBI:29105"/>
    </cofactor>
    <text evidence="2">Binds 1 zinc ion per subunit.</text>
</comment>
<keyword evidence="6" id="KW-1185">Reference proteome</keyword>
<accession>A0ABT8T9Z6</accession>
<dbReference type="PANTHER" id="PTHR10003">
    <property type="entry name" value="SUPEROXIDE DISMUTASE CU-ZN -RELATED"/>
    <property type="match status" value="1"/>
</dbReference>
<comment type="catalytic activity">
    <reaction evidence="2">
        <text>2 superoxide + 2 H(+) = H2O2 + O2</text>
        <dbReference type="Rhea" id="RHEA:20696"/>
        <dbReference type="ChEBI" id="CHEBI:15378"/>
        <dbReference type="ChEBI" id="CHEBI:15379"/>
        <dbReference type="ChEBI" id="CHEBI:16240"/>
        <dbReference type="ChEBI" id="CHEBI:18421"/>
        <dbReference type="EC" id="1.15.1.1"/>
    </reaction>
</comment>